<dbReference type="InterPro" id="IPR011322">
    <property type="entry name" value="N-reg_PII-like_a/b"/>
</dbReference>
<dbReference type="GO" id="GO:0005524">
    <property type="term" value="F:ATP binding"/>
    <property type="evidence" value="ECO:0007669"/>
    <property type="project" value="TreeGrafter"/>
</dbReference>
<dbReference type="AlphaFoldDB" id="A0A2S7K1M1"/>
<dbReference type="Pfam" id="PF00543">
    <property type="entry name" value="P-II"/>
    <property type="match status" value="1"/>
</dbReference>
<dbReference type="OrthoDB" id="8480258at2"/>
<protein>
    <recommendedName>
        <fullName evidence="1">Nitrogen regulatory protein P-II</fullName>
    </recommendedName>
</protein>
<evidence type="ECO:0000313" key="4">
    <source>
        <dbReference type="Proteomes" id="UP000239504"/>
    </source>
</evidence>
<comment type="caution">
    <text evidence="3">The sequence shown here is derived from an EMBL/GenBank/DDBJ whole genome shotgun (WGS) entry which is preliminary data.</text>
</comment>
<dbReference type="PROSITE" id="PS51343">
    <property type="entry name" value="PII_GLNB_DOM"/>
    <property type="match status" value="1"/>
</dbReference>
<dbReference type="SUPFAM" id="SSF54913">
    <property type="entry name" value="GlnB-like"/>
    <property type="match status" value="1"/>
</dbReference>
<dbReference type="EMBL" id="PJCH01000015">
    <property type="protein sequence ID" value="PQA86328.1"/>
    <property type="molecule type" value="Genomic_DNA"/>
</dbReference>
<dbReference type="Gene3D" id="3.30.70.120">
    <property type="match status" value="1"/>
</dbReference>
<feature type="compositionally biased region" description="Basic and acidic residues" evidence="2">
    <location>
        <begin position="1"/>
        <end position="10"/>
    </location>
</feature>
<dbReference type="Proteomes" id="UP000239504">
    <property type="component" value="Unassembled WGS sequence"/>
</dbReference>
<dbReference type="InterPro" id="IPR015867">
    <property type="entry name" value="N-reg_PII/ATP_PRibTrfase_C"/>
</dbReference>
<keyword evidence="4" id="KW-1185">Reference proteome</keyword>
<dbReference type="SMART" id="SM00938">
    <property type="entry name" value="P-II"/>
    <property type="match status" value="1"/>
</dbReference>
<evidence type="ECO:0000256" key="2">
    <source>
        <dbReference type="SAM" id="MobiDB-lite"/>
    </source>
</evidence>
<dbReference type="InterPro" id="IPR002187">
    <property type="entry name" value="N-reg_PII"/>
</dbReference>
<organism evidence="3 4">
    <name type="scientific">Hyphococcus luteus</name>
    <dbReference type="NCBI Taxonomy" id="2058213"/>
    <lineage>
        <taxon>Bacteria</taxon>
        <taxon>Pseudomonadati</taxon>
        <taxon>Pseudomonadota</taxon>
        <taxon>Alphaproteobacteria</taxon>
        <taxon>Parvularculales</taxon>
        <taxon>Parvularculaceae</taxon>
        <taxon>Hyphococcus</taxon>
    </lineage>
</organism>
<dbReference type="GO" id="GO:0005829">
    <property type="term" value="C:cytosol"/>
    <property type="evidence" value="ECO:0007669"/>
    <property type="project" value="TreeGrafter"/>
</dbReference>
<dbReference type="GO" id="GO:0030234">
    <property type="term" value="F:enzyme regulator activity"/>
    <property type="evidence" value="ECO:0007669"/>
    <property type="project" value="InterPro"/>
</dbReference>
<evidence type="ECO:0000313" key="3">
    <source>
        <dbReference type="EMBL" id="PQA86328.1"/>
    </source>
</evidence>
<gene>
    <name evidence="3" type="ORF">CW354_18475</name>
</gene>
<dbReference type="PANTHER" id="PTHR30115">
    <property type="entry name" value="NITROGEN REGULATORY PROTEIN P-II"/>
    <property type="match status" value="1"/>
</dbReference>
<accession>A0A2S7K1M1</accession>
<reference evidence="3 4" key="1">
    <citation type="submission" date="2017-12" db="EMBL/GenBank/DDBJ databases">
        <authorList>
            <person name="Hurst M.R.H."/>
        </authorList>
    </citation>
    <scope>NUCLEOTIDE SEQUENCE [LARGE SCALE GENOMIC DNA]</scope>
    <source>
        <strain evidence="3 4">SY-3-19</strain>
    </source>
</reference>
<sequence length="138" mass="15596">MSGWKHAGENRRRRRLAAISNSPRRTRKQPNERSTKMIEIKAFVHRSRAASVVRALRKGGFANMTAVDVKGMVKALDEKEQQYSTELGDRVITEVKLELVCEDDRLSEATELIRANGKTDMEESGFIYVSNITAAIPF</sequence>
<dbReference type="GO" id="GO:0006808">
    <property type="term" value="P:regulation of nitrogen utilization"/>
    <property type="evidence" value="ECO:0007669"/>
    <property type="project" value="InterPro"/>
</dbReference>
<name>A0A2S7K1M1_9PROT</name>
<evidence type="ECO:0000256" key="1">
    <source>
        <dbReference type="ARBA" id="ARBA00015681"/>
    </source>
</evidence>
<feature type="region of interest" description="Disordered" evidence="2">
    <location>
        <begin position="1"/>
        <end position="34"/>
    </location>
</feature>
<proteinExistence type="predicted"/>
<dbReference type="PANTHER" id="PTHR30115:SF11">
    <property type="entry name" value="NITROGEN REGULATORY PROTEIN P-II HOMOLOG"/>
    <property type="match status" value="1"/>
</dbReference>